<name>A0A926ZY89_9NOST</name>
<organism evidence="1 2">
    <name type="scientific">Anabaena sphaerica FACHB-251</name>
    <dbReference type="NCBI Taxonomy" id="2692883"/>
    <lineage>
        <taxon>Bacteria</taxon>
        <taxon>Bacillati</taxon>
        <taxon>Cyanobacteriota</taxon>
        <taxon>Cyanophyceae</taxon>
        <taxon>Nostocales</taxon>
        <taxon>Nostocaceae</taxon>
        <taxon>Anabaena</taxon>
    </lineage>
</organism>
<dbReference type="Proteomes" id="UP000662185">
    <property type="component" value="Unassembled WGS sequence"/>
</dbReference>
<keyword evidence="2" id="KW-1185">Reference proteome</keyword>
<evidence type="ECO:0000313" key="2">
    <source>
        <dbReference type="Proteomes" id="UP000662185"/>
    </source>
</evidence>
<protein>
    <submittedName>
        <fullName evidence="1">Uncharacterized protein</fullName>
    </submittedName>
</protein>
<proteinExistence type="predicted"/>
<evidence type="ECO:0000313" key="1">
    <source>
        <dbReference type="EMBL" id="MBD2292312.1"/>
    </source>
</evidence>
<dbReference type="RefSeq" id="WP_190556608.1">
    <property type="nucleotide sequence ID" value="NZ_JACJQU010000001.1"/>
</dbReference>
<gene>
    <name evidence="1" type="ORF">H6G06_02155</name>
</gene>
<reference evidence="2" key="1">
    <citation type="journal article" date="2020" name="ISME J.">
        <title>Comparative genomics reveals insights into cyanobacterial evolution and habitat adaptation.</title>
        <authorList>
            <person name="Chen M.Y."/>
            <person name="Teng W.K."/>
            <person name="Zhao L."/>
            <person name="Hu C.X."/>
            <person name="Zhou Y.K."/>
            <person name="Han B.P."/>
            <person name="Song L.R."/>
            <person name="Shu W.S."/>
        </authorList>
    </citation>
    <scope>NUCLEOTIDE SEQUENCE [LARGE SCALE GENOMIC DNA]</scope>
    <source>
        <strain evidence="2">FACHB-251</strain>
    </source>
</reference>
<sequence>MLVKTLIAMPCLKIKGLDISRCVETGRYSILLAGKLLCIKNAQQQVKSQK</sequence>
<comment type="caution">
    <text evidence="1">The sequence shown here is derived from an EMBL/GenBank/DDBJ whole genome shotgun (WGS) entry which is preliminary data.</text>
</comment>
<dbReference type="AlphaFoldDB" id="A0A926ZY89"/>
<dbReference type="EMBL" id="JACJQU010000001">
    <property type="protein sequence ID" value="MBD2292312.1"/>
    <property type="molecule type" value="Genomic_DNA"/>
</dbReference>
<accession>A0A926ZY89</accession>